<dbReference type="InterPro" id="IPR000742">
    <property type="entry name" value="EGF"/>
</dbReference>
<evidence type="ECO:0008006" key="11">
    <source>
        <dbReference type="Google" id="ProtNLM"/>
    </source>
</evidence>
<feature type="domain" description="EGF-like" evidence="8">
    <location>
        <begin position="258"/>
        <end position="312"/>
    </location>
</feature>
<evidence type="ECO:0000313" key="9">
    <source>
        <dbReference type="EMBL" id="MQM15964.1"/>
    </source>
</evidence>
<evidence type="ECO:0000313" key="10">
    <source>
        <dbReference type="Proteomes" id="UP000652761"/>
    </source>
</evidence>
<dbReference type="Gene3D" id="2.10.25.10">
    <property type="entry name" value="Laminin"/>
    <property type="match status" value="1"/>
</dbReference>
<evidence type="ECO:0000259" key="7">
    <source>
        <dbReference type="SMART" id="SM00179"/>
    </source>
</evidence>
<dbReference type="SUPFAM" id="SSF57196">
    <property type="entry name" value="EGF/Laminin"/>
    <property type="match status" value="1"/>
</dbReference>
<reference evidence="9" key="1">
    <citation type="submission" date="2017-07" db="EMBL/GenBank/DDBJ databases">
        <title>Taro Niue Genome Assembly and Annotation.</title>
        <authorList>
            <person name="Atibalentja N."/>
            <person name="Keating K."/>
            <person name="Fields C.J."/>
        </authorList>
    </citation>
    <scope>NUCLEOTIDE SEQUENCE</scope>
    <source>
        <strain evidence="9">Niue_2</strain>
        <tissue evidence="9">Leaf</tissue>
    </source>
</reference>
<dbReference type="SMART" id="SM00179">
    <property type="entry name" value="EGF_CA"/>
    <property type="match status" value="1"/>
</dbReference>
<feature type="chain" id="PRO_5032487017" description="EGF-like domain-containing protein" evidence="6">
    <location>
        <begin position="25"/>
        <end position="410"/>
    </location>
</feature>
<proteinExistence type="predicted"/>
<dbReference type="EMBL" id="NMUH01006769">
    <property type="protein sequence ID" value="MQM15964.1"/>
    <property type="molecule type" value="Genomic_DNA"/>
</dbReference>
<comment type="caution">
    <text evidence="9">The sequence shown here is derived from an EMBL/GenBank/DDBJ whole genome shotgun (WGS) entry which is preliminary data.</text>
</comment>
<keyword evidence="10" id="KW-1185">Reference proteome</keyword>
<dbReference type="Pfam" id="PF13947">
    <property type="entry name" value="GUB_WAK_bind"/>
    <property type="match status" value="1"/>
</dbReference>
<dbReference type="SMART" id="SM00181">
    <property type="entry name" value="EGF"/>
    <property type="match status" value="2"/>
</dbReference>
<evidence type="ECO:0000256" key="6">
    <source>
        <dbReference type="SAM" id="SignalP"/>
    </source>
</evidence>
<feature type="signal peptide" evidence="6">
    <location>
        <begin position="1"/>
        <end position="24"/>
    </location>
</feature>
<dbReference type="FunFam" id="2.10.25.10:FF:000038">
    <property type="entry name" value="Fibrillin 2"/>
    <property type="match status" value="1"/>
</dbReference>
<keyword evidence="4" id="KW-0677">Repeat</keyword>
<keyword evidence="2" id="KW-0245">EGF-like domain</keyword>
<name>A0A843X9D7_COLES</name>
<dbReference type="InterPro" id="IPR001881">
    <property type="entry name" value="EGF-like_Ca-bd_dom"/>
</dbReference>
<dbReference type="GO" id="GO:0016020">
    <property type="term" value="C:membrane"/>
    <property type="evidence" value="ECO:0007669"/>
    <property type="project" value="UniProtKB-SubCell"/>
</dbReference>
<evidence type="ECO:0000259" key="8">
    <source>
        <dbReference type="SMART" id="SM00181"/>
    </source>
</evidence>
<dbReference type="PANTHER" id="PTHR33491">
    <property type="entry name" value="OSJNBA0016N04.9 PROTEIN"/>
    <property type="match status" value="1"/>
</dbReference>
<evidence type="ECO:0000256" key="1">
    <source>
        <dbReference type="ARBA" id="ARBA00004167"/>
    </source>
</evidence>
<dbReference type="InterPro" id="IPR025287">
    <property type="entry name" value="WAK_GUB"/>
</dbReference>
<feature type="domain" description="EGF-like" evidence="8">
    <location>
        <begin position="316"/>
        <end position="355"/>
    </location>
</feature>
<dbReference type="Pfam" id="PF07645">
    <property type="entry name" value="EGF_CA"/>
    <property type="match status" value="1"/>
</dbReference>
<dbReference type="OrthoDB" id="1932705at2759"/>
<evidence type="ECO:0000256" key="2">
    <source>
        <dbReference type="ARBA" id="ARBA00022536"/>
    </source>
</evidence>
<organism evidence="9 10">
    <name type="scientific">Colocasia esculenta</name>
    <name type="common">Wild taro</name>
    <name type="synonym">Arum esculentum</name>
    <dbReference type="NCBI Taxonomy" id="4460"/>
    <lineage>
        <taxon>Eukaryota</taxon>
        <taxon>Viridiplantae</taxon>
        <taxon>Streptophyta</taxon>
        <taxon>Embryophyta</taxon>
        <taxon>Tracheophyta</taxon>
        <taxon>Spermatophyta</taxon>
        <taxon>Magnoliopsida</taxon>
        <taxon>Liliopsida</taxon>
        <taxon>Araceae</taxon>
        <taxon>Aroideae</taxon>
        <taxon>Colocasieae</taxon>
        <taxon>Colocasia</taxon>
    </lineage>
</organism>
<accession>A0A843X9D7</accession>
<dbReference type="AlphaFoldDB" id="A0A843X9D7"/>
<feature type="domain" description="EGF-like calcium-binding" evidence="7">
    <location>
        <begin position="313"/>
        <end position="355"/>
    </location>
</feature>
<dbReference type="InterPro" id="IPR049883">
    <property type="entry name" value="NOTCH1_EGF-like"/>
</dbReference>
<gene>
    <name evidence="9" type="ORF">Taro_048917</name>
</gene>
<keyword evidence="3 6" id="KW-0732">Signal</keyword>
<comment type="subcellular location">
    <subcellularLocation>
        <location evidence="1">Membrane</location>
        <topology evidence="1">Single-pass membrane protein</topology>
    </subcellularLocation>
</comment>
<keyword evidence="5" id="KW-1015">Disulfide bond</keyword>
<dbReference type="GO" id="GO:0005509">
    <property type="term" value="F:calcium ion binding"/>
    <property type="evidence" value="ECO:0007669"/>
    <property type="project" value="InterPro"/>
</dbReference>
<dbReference type="CDD" id="cd00054">
    <property type="entry name" value="EGF_CA"/>
    <property type="match status" value="1"/>
</dbReference>
<protein>
    <recommendedName>
        <fullName evidence="11">EGF-like domain-containing protein</fullName>
    </recommendedName>
</protein>
<evidence type="ECO:0000256" key="4">
    <source>
        <dbReference type="ARBA" id="ARBA00022737"/>
    </source>
</evidence>
<dbReference type="Proteomes" id="UP000652761">
    <property type="component" value="Unassembled WGS sequence"/>
</dbReference>
<sequence length="410" mass="44698">MVPISVLLLMKILVMTTMPAVAEASTTKNTLLPHCQDKCGNITIPYPFGVGEGCFREGFEVRCDYSASPPKPLIDTDSGSVEVVEIFLSGELRIRAWIGRACHDDSGAVNEARTQSIDLTSKPFTFSNTKNKFVAVGCDTVAIVEGIVRTNIRGISLPLRYAGGCVSHCYNSSMHGATNRCDGMGCCEASIPKGLKQFGTSLRTNFNYSDADMWGFSKCGYAFVAEEGRYQFEDGDLTNGAFDARFAIMLDWSVGNLPCYLGIENGTGYACRSRNSECSDAPNPASIKTSLGYVCSCSAGYQGNPYLEHGCKDIDECADPGRYPCNESCTKTPGSYNCSCPPGAASADPKRFPCLPMRISTEPSEAAACRVHLPALNIERRRGILQHKFFRYNGGLFMEDVFKRRQVHDV</sequence>
<evidence type="ECO:0000256" key="5">
    <source>
        <dbReference type="ARBA" id="ARBA00023157"/>
    </source>
</evidence>
<dbReference type="GO" id="GO:0030247">
    <property type="term" value="F:polysaccharide binding"/>
    <property type="evidence" value="ECO:0007669"/>
    <property type="project" value="InterPro"/>
</dbReference>
<evidence type="ECO:0000256" key="3">
    <source>
        <dbReference type="ARBA" id="ARBA00022729"/>
    </source>
</evidence>